<dbReference type="PANTHER" id="PTHR47870:SF4">
    <property type="entry name" value="CYTOCHROME C-TYPE BIOGENESIS PROTEIN CYCH"/>
    <property type="match status" value="1"/>
</dbReference>
<dbReference type="Gene3D" id="1.25.40.10">
    <property type="entry name" value="Tetratricopeptide repeat domain"/>
    <property type="match status" value="1"/>
</dbReference>
<accession>A0A4Y1YI97</accession>
<dbReference type="GO" id="GO:0030313">
    <property type="term" value="C:cell envelope"/>
    <property type="evidence" value="ECO:0007669"/>
    <property type="project" value="UniProtKB-SubCell"/>
</dbReference>
<dbReference type="SUPFAM" id="SSF48452">
    <property type="entry name" value="TPR-like"/>
    <property type="match status" value="1"/>
</dbReference>
<dbReference type="Pfam" id="PF23892">
    <property type="entry name" value="Ig_CycH"/>
    <property type="match status" value="1"/>
</dbReference>
<dbReference type="InterPro" id="IPR051263">
    <property type="entry name" value="C-type_cytochrome_biogenesis"/>
</dbReference>
<sequence length="456" mass="50194">MTIFWVIAGIFITIALLFIIPVLWRGEKHRQRHLIERQAANVTIYRDQLAELERDLRNDILSQEQYELSKQELQKRMLLDVSDEEEIAHPTTTNRRGVGMSVMLTLFIPLVAIYLYLEIGDTRGLLSQAQLASATQFQGAGADGMPSDHEIRAMVDSLAARLKDNPDDIEGWIMLGRSYGSMQRFDEAAAAYAQLVDRVPDNPRFMSDYADMLAMANNGSLRGKPEKLIKQALEVDPNYPKALALAGSLEFEQEQYSHAVGYWQRLLNAMPEEMKESDFYRSVSDSINQARRLAAGGGGDMPMAMQFAQSSNTSSAQNTQSTDSETQEAPVADESQPAPNSGVPSVSGSVALDAALADKVAKDDILFIFARASQGSKMPLAILRLQAKDLPADFKLDDNMAMTPMMKLSSLPEVVIEARISKTGQAVPSSGDLEGYSEPVKIGAENVSITIDRVIP</sequence>
<dbReference type="PANTHER" id="PTHR47870">
    <property type="entry name" value="CYTOCHROME C-TYPE BIOGENESIS PROTEIN CCMH"/>
    <property type="match status" value="1"/>
</dbReference>
<dbReference type="InterPro" id="IPR019734">
    <property type="entry name" value="TPR_rpt"/>
</dbReference>
<dbReference type="InterPro" id="IPR017560">
    <property type="entry name" value="Cyt_c_biogenesis_CcmI"/>
</dbReference>
<evidence type="ECO:0000256" key="3">
    <source>
        <dbReference type="ARBA" id="ARBA00022748"/>
    </source>
</evidence>
<feature type="transmembrane region" description="Helical" evidence="7">
    <location>
        <begin position="98"/>
        <end position="117"/>
    </location>
</feature>
<dbReference type="Proteomes" id="UP000316473">
    <property type="component" value="Chromosome"/>
</dbReference>
<protein>
    <submittedName>
        <fullName evidence="10">Uncharacterized protein</fullName>
    </submittedName>
</protein>
<feature type="region of interest" description="Disordered" evidence="6">
    <location>
        <begin position="294"/>
        <end position="345"/>
    </location>
</feature>
<evidence type="ECO:0000256" key="2">
    <source>
        <dbReference type="ARBA" id="ARBA00022737"/>
    </source>
</evidence>
<evidence type="ECO:0000256" key="4">
    <source>
        <dbReference type="ARBA" id="ARBA00022803"/>
    </source>
</evidence>
<feature type="compositionally biased region" description="Low complexity" evidence="6">
    <location>
        <begin position="301"/>
        <end position="322"/>
    </location>
</feature>
<dbReference type="KEGG" id="nst:Nstercoris_00041"/>
<evidence type="ECO:0000256" key="1">
    <source>
        <dbReference type="ARBA" id="ARBA00004196"/>
    </source>
</evidence>
<evidence type="ECO:0000256" key="7">
    <source>
        <dbReference type="SAM" id="Phobius"/>
    </source>
</evidence>
<evidence type="ECO:0000313" key="10">
    <source>
        <dbReference type="EMBL" id="BBL33816.1"/>
    </source>
</evidence>
<dbReference type="InterPro" id="IPR011990">
    <property type="entry name" value="TPR-like_helical_dom_sf"/>
</dbReference>
<dbReference type="NCBIfam" id="TIGR03142">
    <property type="entry name" value="cytochro_ccmI"/>
    <property type="match status" value="1"/>
</dbReference>
<feature type="transmembrane region" description="Helical" evidence="7">
    <location>
        <begin position="6"/>
        <end position="24"/>
    </location>
</feature>
<dbReference type="GO" id="GO:0005886">
    <property type="term" value="C:plasma membrane"/>
    <property type="evidence" value="ECO:0007669"/>
    <property type="project" value="TreeGrafter"/>
</dbReference>
<keyword evidence="7" id="KW-0812">Transmembrane</keyword>
<dbReference type="PROSITE" id="PS50005">
    <property type="entry name" value="TPR"/>
    <property type="match status" value="2"/>
</dbReference>
<dbReference type="EMBL" id="AP019755">
    <property type="protein sequence ID" value="BBL33816.1"/>
    <property type="molecule type" value="Genomic_DNA"/>
</dbReference>
<feature type="repeat" description="TPR" evidence="5">
    <location>
        <begin position="240"/>
        <end position="273"/>
    </location>
</feature>
<keyword evidence="7" id="KW-0472">Membrane</keyword>
<name>A0A4Y1YI97_9PROT</name>
<feature type="domain" description="Cytochrome c-type biogenesis protein H Ig-like" evidence="8">
    <location>
        <begin position="348"/>
        <end position="452"/>
    </location>
</feature>
<dbReference type="Pfam" id="PF23914">
    <property type="entry name" value="TPR_CcmH_CycH"/>
    <property type="match status" value="1"/>
</dbReference>
<dbReference type="InterPro" id="IPR056413">
    <property type="entry name" value="TPR_CcmH_CycH"/>
</dbReference>
<proteinExistence type="predicted"/>
<evidence type="ECO:0000256" key="5">
    <source>
        <dbReference type="PROSITE-ProRule" id="PRU00339"/>
    </source>
</evidence>
<dbReference type="AlphaFoldDB" id="A0A4Y1YI97"/>
<keyword evidence="4 5" id="KW-0802">TPR repeat</keyword>
<keyword evidence="3" id="KW-0201">Cytochrome c-type biogenesis</keyword>
<gene>
    <name evidence="10" type="ORF">Nstercoris_00041</name>
</gene>
<dbReference type="InterPro" id="IPR056412">
    <property type="entry name" value="Ig_CycH"/>
</dbReference>
<keyword evidence="2" id="KW-0677">Repeat</keyword>
<keyword evidence="7" id="KW-1133">Transmembrane helix</keyword>
<feature type="repeat" description="TPR" evidence="5">
    <location>
        <begin position="169"/>
        <end position="202"/>
    </location>
</feature>
<comment type="subcellular location">
    <subcellularLocation>
        <location evidence="1">Cell envelope</location>
    </subcellularLocation>
</comment>
<dbReference type="GO" id="GO:0017004">
    <property type="term" value="P:cytochrome complex assembly"/>
    <property type="evidence" value="ECO:0007669"/>
    <property type="project" value="UniProtKB-KW"/>
</dbReference>
<evidence type="ECO:0000313" key="11">
    <source>
        <dbReference type="Proteomes" id="UP000316473"/>
    </source>
</evidence>
<keyword evidence="11" id="KW-1185">Reference proteome</keyword>
<feature type="domain" description="Cytochrome c-type biogenesis protein H TPR" evidence="9">
    <location>
        <begin position="145"/>
        <end position="274"/>
    </location>
</feature>
<dbReference type="SMART" id="SM00028">
    <property type="entry name" value="TPR"/>
    <property type="match status" value="2"/>
</dbReference>
<evidence type="ECO:0000256" key="6">
    <source>
        <dbReference type="SAM" id="MobiDB-lite"/>
    </source>
</evidence>
<evidence type="ECO:0000259" key="9">
    <source>
        <dbReference type="Pfam" id="PF23914"/>
    </source>
</evidence>
<organism evidence="10 11">
    <name type="scientific">Nitrosomonas stercoris</name>
    <dbReference type="NCBI Taxonomy" id="1444684"/>
    <lineage>
        <taxon>Bacteria</taxon>
        <taxon>Pseudomonadati</taxon>
        <taxon>Pseudomonadota</taxon>
        <taxon>Betaproteobacteria</taxon>
        <taxon>Nitrosomonadales</taxon>
        <taxon>Nitrosomonadaceae</taxon>
        <taxon>Nitrosomonas</taxon>
    </lineage>
</organism>
<reference evidence="10 11" key="1">
    <citation type="submission" date="2019-06" db="EMBL/GenBank/DDBJ databases">
        <title>Nitrosomonas stercoris KYUHI-S whole genome shotgun sequence.</title>
        <authorList>
            <person name="Nakagawa T."/>
            <person name="Tsuchiya Y."/>
            <person name="Takahashi R."/>
        </authorList>
    </citation>
    <scope>NUCLEOTIDE SEQUENCE [LARGE SCALE GENOMIC DNA]</scope>
    <source>
        <strain evidence="10 11">KYUHI-S</strain>
    </source>
</reference>
<evidence type="ECO:0000259" key="8">
    <source>
        <dbReference type="Pfam" id="PF23892"/>
    </source>
</evidence>